<organism evidence="1 2">
    <name type="scientific">Lacibacter sediminis</name>
    <dbReference type="NCBI Taxonomy" id="2760713"/>
    <lineage>
        <taxon>Bacteria</taxon>
        <taxon>Pseudomonadati</taxon>
        <taxon>Bacteroidota</taxon>
        <taxon>Chitinophagia</taxon>
        <taxon>Chitinophagales</taxon>
        <taxon>Chitinophagaceae</taxon>
        <taxon>Lacibacter</taxon>
    </lineage>
</organism>
<dbReference type="AlphaFoldDB" id="A0A7G5XHQ6"/>
<protein>
    <recommendedName>
        <fullName evidence="3">Glycosyltransferase family 4 protein</fullName>
    </recommendedName>
</protein>
<proteinExistence type="predicted"/>
<gene>
    <name evidence="1" type="ORF">H4075_02100</name>
</gene>
<evidence type="ECO:0000313" key="1">
    <source>
        <dbReference type="EMBL" id="QNA45009.1"/>
    </source>
</evidence>
<evidence type="ECO:0000313" key="2">
    <source>
        <dbReference type="Proteomes" id="UP000515344"/>
    </source>
</evidence>
<keyword evidence="2" id="KW-1185">Reference proteome</keyword>
<evidence type="ECO:0008006" key="3">
    <source>
        <dbReference type="Google" id="ProtNLM"/>
    </source>
</evidence>
<accession>A0A7G5XHQ6</accession>
<name>A0A7G5XHQ6_9BACT</name>
<reference evidence="2" key="1">
    <citation type="submission" date="2020-08" db="EMBL/GenBank/DDBJ databases">
        <title>Lacibacter sp. S13-6-6 genome sequencing.</title>
        <authorList>
            <person name="Jin L."/>
        </authorList>
    </citation>
    <scope>NUCLEOTIDE SEQUENCE [LARGE SCALE GENOMIC DNA]</scope>
    <source>
        <strain evidence="2">S13-6-6</strain>
    </source>
</reference>
<dbReference type="RefSeq" id="WP_182803693.1">
    <property type="nucleotide sequence ID" value="NZ_CP060007.1"/>
</dbReference>
<dbReference type="SUPFAM" id="SSF53756">
    <property type="entry name" value="UDP-Glycosyltransferase/glycogen phosphorylase"/>
    <property type="match status" value="1"/>
</dbReference>
<dbReference type="EMBL" id="CP060007">
    <property type="protein sequence ID" value="QNA45009.1"/>
    <property type="molecule type" value="Genomic_DNA"/>
</dbReference>
<sequence>MKKILIITPHYPPSNLAAVHRSRLFAEHLPAFGWQPILLTVHEDFYEEELDWNLQQLLPAKQRIEKVNAFNVTKPRLVGDVGLRGFFQLRKRALELLRQEQIDFVYIPIPSFYVSLIGPYLHRKTGVKYGIDYIDPWVHQFPGSDRFFSRHWFSTKLAKWLEPKAVKHASLITGVAEGYYKAVLERNPYLKNSCLTGAMPYGGEQLDHKRLKELELQPYLFRKNNKLQLVYAGAMLPKAYGPLEMIFRCMAEYKDSFSDVEFHFIGTGKLSNDPNSNSIKPLAEQYGLWQTVIFEYPKRIPYLDVLVHLEAADAVFILGSTEPHYTPSKSYQGVLSGKPILAVLHCASSAVRVLEDSHAGIVFEFNGETDIEKIYTGWVEVWNRFLSFRKTFKSESVSQNVFEQYTAKAVTSQLASLLDKVVTKMK</sequence>
<dbReference type="Gene3D" id="3.40.50.2000">
    <property type="entry name" value="Glycogen Phosphorylase B"/>
    <property type="match status" value="2"/>
</dbReference>
<dbReference type="Proteomes" id="UP000515344">
    <property type="component" value="Chromosome"/>
</dbReference>
<dbReference type="KEGG" id="lacs:H4075_02100"/>